<evidence type="ECO:0000256" key="8">
    <source>
        <dbReference type="ARBA" id="ARBA00023237"/>
    </source>
</evidence>
<feature type="domain" description="PapC-like C-terminal" evidence="11">
    <location>
        <begin position="787"/>
        <end position="852"/>
    </location>
</feature>
<dbReference type="AlphaFoldDB" id="A0A5J6QG61"/>
<dbReference type="InterPro" id="IPR018030">
    <property type="entry name" value="Fimbrial_membr_usher_CS"/>
</dbReference>
<accession>A0A5J6QG61</accession>
<evidence type="ECO:0000256" key="4">
    <source>
        <dbReference type="ARBA" id="ARBA00022452"/>
    </source>
</evidence>
<dbReference type="Pfam" id="PF13953">
    <property type="entry name" value="PapC_C"/>
    <property type="match status" value="1"/>
</dbReference>
<keyword evidence="14" id="KW-1185">Reference proteome</keyword>
<keyword evidence="5 9" id="KW-0812">Transmembrane</keyword>
<dbReference type="PANTHER" id="PTHR30451">
    <property type="entry name" value="OUTER MEMBRANE USHER PROTEIN"/>
    <property type="match status" value="1"/>
</dbReference>
<dbReference type="PROSITE" id="PS01151">
    <property type="entry name" value="FIMBRIAL_USHER"/>
    <property type="match status" value="1"/>
</dbReference>
<dbReference type="InterPro" id="IPR000015">
    <property type="entry name" value="Fimb_usher"/>
</dbReference>
<feature type="region of interest" description="Disordered" evidence="10">
    <location>
        <begin position="611"/>
        <end position="630"/>
    </location>
</feature>
<dbReference type="GO" id="GO:0015473">
    <property type="term" value="F:fimbrial usher porin activity"/>
    <property type="evidence" value="ECO:0007669"/>
    <property type="project" value="InterPro"/>
</dbReference>
<evidence type="ECO:0000256" key="3">
    <source>
        <dbReference type="ARBA" id="ARBA00022448"/>
    </source>
</evidence>
<dbReference type="EMBL" id="CP043311">
    <property type="protein sequence ID" value="QEY60885.1"/>
    <property type="molecule type" value="Genomic_DNA"/>
</dbReference>
<evidence type="ECO:0000256" key="9">
    <source>
        <dbReference type="RuleBase" id="RU003884"/>
    </source>
</evidence>
<keyword evidence="6" id="KW-0732">Signal</keyword>
<sequence>MTLPFDRHAGHRTRAQASDQGCRSGFELKLLALVIAIEALGSTWRASVAAPLQEAPRYAAFNPDFLGNGARETVDLTRFERGNHLPSGTYRLDIYVNQRWTGRQPLRLLEDEKAPQGVRYCFRADQLGALGIDLDKLSDPDAARRLIESSECIELSQLVSESRVEVQLSELTAHVSIPQAYLGREARGQVDPRDWDSGVTAAFIGYNTSLYRNRTDGRDSEQLSIGLNNGVNLGEWRLRSNGYYNRSRQDGAPSRSHYSNASTYAQRDLTGLRSQLTVGDYYTPGDLFDSVPFRGVQVGSDDRMLPESLRGFAPVIHGTAETNAKVTVRQGSAVLYETTVAPGPFAIDDLYDSGYSGDLEVTVTEADGRERSFQVPYASVAQLLRPGTTRFNFTAGEYRSKGMDRVPKFVMGTYQRGLSNELSAYTGSLVAEKYMAVQGGVALSTRLGAVALDVTGSRLSESPVEGDKAPRSGQSYRVTYSKLLDATQTNFTVAAYRFSSEGYLGFSEYAQAYGSPGSTLYRQRSRFQVSANQPLGGERGNLYITGTAQNYWNSGQRSDMTFQAGYSNGFRWGSMGLSVGRTRTNGGFENQYMVNLSIPLGSSPRAPSLSTSVNYASGRSNTQASLSGSLGEQYETSYSVYGAQNRDHGERTSNAGGNIYHRASAAALSAGISKGTGYRQENLGVSGSLVVHPGGINFTQAQSDSFAVIEAKGAQGAHVSNDNGVRIARNGYAVIGGLAPYRRSQVVLDPKGVFRNVELQLTEQSVTPRHGAVVMLRYPTITGVPVLLRILREDGQMPPLGSEVVDGQGNSLTMVGQGGRAFLRGLEPAGWLDVRWGDGPDKRCRFQYQLPEQDADDPNYQQLDVRCIAPAGRSELALAG</sequence>
<keyword evidence="8 9" id="KW-0998">Cell outer membrane</keyword>
<evidence type="ECO:0000259" key="12">
    <source>
        <dbReference type="Pfam" id="PF13954"/>
    </source>
</evidence>
<dbReference type="SUPFAM" id="SSF141729">
    <property type="entry name" value="FimD N-terminal domain-like"/>
    <property type="match status" value="1"/>
</dbReference>
<comment type="subcellular location">
    <subcellularLocation>
        <location evidence="1 9">Cell outer membrane</location>
        <topology evidence="1 9">Multi-pass membrane protein</topology>
    </subcellularLocation>
</comment>
<evidence type="ECO:0000256" key="1">
    <source>
        <dbReference type="ARBA" id="ARBA00004571"/>
    </source>
</evidence>
<dbReference type="RefSeq" id="WP_151131427.1">
    <property type="nucleotide sequence ID" value="NZ_CP043311.1"/>
</dbReference>
<dbReference type="Proteomes" id="UP000327179">
    <property type="component" value="Chromosome"/>
</dbReference>
<keyword evidence="7 9" id="KW-0472">Membrane</keyword>
<evidence type="ECO:0000256" key="2">
    <source>
        <dbReference type="ARBA" id="ARBA00008064"/>
    </source>
</evidence>
<evidence type="ECO:0000256" key="5">
    <source>
        <dbReference type="ARBA" id="ARBA00022692"/>
    </source>
</evidence>
<proteinExistence type="inferred from homology"/>
<dbReference type="InterPro" id="IPR037224">
    <property type="entry name" value="PapC_N_sf"/>
</dbReference>
<evidence type="ECO:0000256" key="6">
    <source>
        <dbReference type="ARBA" id="ARBA00022729"/>
    </source>
</evidence>
<dbReference type="InterPro" id="IPR043142">
    <property type="entry name" value="PapC-like_C_sf"/>
</dbReference>
<keyword evidence="3 9" id="KW-0813">Transport</keyword>
<dbReference type="Gene3D" id="3.10.20.410">
    <property type="match status" value="1"/>
</dbReference>
<dbReference type="FunFam" id="2.60.40.3110:FF:000001">
    <property type="entry name" value="Putative fimbrial outer membrane usher"/>
    <property type="match status" value="1"/>
</dbReference>
<keyword evidence="9" id="KW-1029">Fimbrium biogenesis</keyword>
<dbReference type="PANTHER" id="PTHR30451:SF20">
    <property type="entry name" value="FIMBRIAE USHER"/>
    <property type="match status" value="1"/>
</dbReference>
<evidence type="ECO:0000256" key="7">
    <source>
        <dbReference type="ARBA" id="ARBA00023136"/>
    </source>
</evidence>
<comment type="similarity">
    <text evidence="2 9">Belongs to the fimbrial export usher family.</text>
</comment>
<dbReference type="Gene3D" id="2.60.40.2610">
    <property type="entry name" value="Outer membrane usher protein FimD, plug domain"/>
    <property type="match status" value="1"/>
</dbReference>
<protein>
    <submittedName>
        <fullName evidence="13">Fimbrial biogenesis outer membrane usher protein</fullName>
    </submittedName>
</protein>
<evidence type="ECO:0000259" key="11">
    <source>
        <dbReference type="Pfam" id="PF13953"/>
    </source>
</evidence>
<dbReference type="Pfam" id="PF00577">
    <property type="entry name" value="Usher"/>
    <property type="match status" value="1"/>
</dbReference>
<dbReference type="GO" id="GO:0009297">
    <property type="term" value="P:pilus assembly"/>
    <property type="evidence" value="ECO:0007669"/>
    <property type="project" value="InterPro"/>
</dbReference>
<dbReference type="Gene3D" id="2.60.40.2070">
    <property type="match status" value="1"/>
</dbReference>
<organism evidence="13 14">
    <name type="scientific">Metapseudomonas lalkuanensis</name>
    <dbReference type="NCBI Taxonomy" id="2604832"/>
    <lineage>
        <taxon>Bacteria</taxon>
        <taxon>Pseudomonadati</taxon>
        <taxon>Pseudomonadota</taxon>
        <taxon>Gammaproteobacteria</taxon>
        <taxon>Pseudomonadales</taxon>
        <taxon>Pseudomonadaceae</taxon>
        <taxon>Metapseudomonas</taxon>
    </lineage>
</organism>
<dbReference type="KEGG" id="plal:FXN65_02035"/>
<evidence type="ECO:0000313" key="14">
    <source>
        <dbReference type="Proteomes" id="UP000327179"/>
    </source>
</evidence>
<reference evidence="13 14" key="1">
    <citation type="submission" date="2019-08" db="EMBL/GenBank/DDBJ databases">
        <title>Whole-genome Sequencing of e-waste polymer degrading bacterium Pseudomonas sp. strain PE08.</title>
        <authorList>
            <person name="Kirdat K."/>
            <person name="Debbarma P."/>
            <person name="Narawade N."/>
            <person name="Suyal D."/>
            <person name="Thorat V."/>
            <person name="Shouche Y."/>
            <person name="Goel R."/>
            <person name="Yadav A."/>
        </authorList>
    </citation>
    <scope>NUCLEOTIDE SEQUENCE [LARGE SCALE GENOMIC DNA]</scope>
    <source>
        <strain evidence="13 14">PE08</strain>
    </source>
</reference>
<evidence type="ECO:0000313" key="13">
    <source>
        <dbReference type="EMBL" id="QEY60885.1"/>
    </source>
</evidence>
<evidence type="ECO:0000256" key="10">
    <source>
        <dbReference type="SAM" id="MobiDB-lite"/>
    </source>
</evidence>
<keyword evidence="4" id="KW-1134">Transmembrane beta strand</keyword>
<feature type="domain" description="PapC N-terminal" evidence="12">
    <location>
        <begin position="61"/>
        <end position="209"/>
    </location>
</feature>
<dbReference type="Gene3D" id="2.60.40.3110">
    <property type="match status" value="1"/>
</dbReference>
<gene>
    <name evidence="13" type="ORF">FXN65_02035</name>
</gene>
<name>A0A5J6QG61_9GAMM</name>
<dbReference type="InterPro" id="IPR025949">
    <property type="entry name" value="PapC-like_C"/>
</dbReference>
<dbReference type="InterPro" id="IPR025885">
    <property type="entry name" value="PapC_N"/>
</dbReference>
<dbReference type="GO" id="GO:0009279">
    <property type="term" value="C:cell outer membrane"/>
    <property type="evidence" value="ECO:0007669"/>
    <property type="project" value="UniProtKB-SubCell"/>
</dbReference>
<dbReference type="InterPro" id="IPR042186">
    <property type="entry name" value="FimD_plug_dom"/>
</dbReference>
<dbReference type="Pfam" id="PF13954">
    <property type="entry name" value="PapC_N"/>
    <property type="match status" value="1"/>
</dbReference>